<dbReference type="OMA" id="FVFCPEI"/>
<evidence type="ECO:0000256" key="1">
    <source>
        <dbReference type="SAM" id="Phobius"/>
    </source>
</evidence>
<dbReference type="EMBL" id="LT934117">
    <property type="protein sequence ID" value="VAH96743.1"/>
    <property type="molecule type" value="Genomic_DNA"/>
</dbReference>
<accession>A0A9R0SKG3</accession>
<sequence>MGAALSQPEGNGVEDNAMPDLEIGRSTISNILQSVLPFASPPSVAQLVRSLWGLGSLTLVLSLTTVLHLPAAGPVFGHYREAYYTILATVLLVVVPVELGTAFFLPRCNNRGRLLSLHSCCSSSSSRPGMLSLEVSLLSILIQGNEASGMISLARNLICYRWCCS</sequence>
<dbReference type="InterPro" id="IPR022149">
    <property type="entry name" value="DUF3681"/>
</dbReference>
<organism evidence="2 3">
    <name type="scientific">Triticum turgidum subsp. durum</name>
    <name type="common">Durum wheat</name>
    <name type="synonym">Triticum durum</name>
    <dbReference type="NCBI Taxonomy" id="4567"/>
    <lineage>
        <taxon>Eukaryota</taxon>
        <taxon>Viridiplantae</taxon>
        <taxon>Streptophyta</taxon>
        <taxon>Embryophyta</taxon>
        <taxon>Tracheophyta</taxon>
        <taxon>Spermatophyta</taxon>
        <taxon>Magnoliopsida</taxon>
        <taxon>Liliopsida</taxon>
        <taxon>Poales</taxon>
        <taxon>Poaceae</taxon>
        <taxon>BOP clade</taxon>
        <taxon>Pooideae</taxon>
        <taxon>Triticodae</taxon>
        <taxon>Triticeae</taxon>
        <taxon>Triticinae</taxon>
        <taxon>Triticum</taxon>
    </lineage>
</organism>
<evidence type="ECO:0000313" key="2">
    <source>
        <dbReference type="EMBL" id="VAH96743.1"/>
    </source>
</evidence>
<feature type="transmembrane region" description="Helical" evidence="1">
    <location>
        <begin position="83"/>
        <end position="105"/>
    </location>
</feature>
<keyword evidence="3" id="KW-1185">Reference proteome</keyword>
<dbReference type="Gramene" id="TRITD4Av1G212360.1">
    <property type="protein sequence ID" value="TRITD4Av1G212360.1"/>
    <property type="gene ID" value="TRITD4Av1G212360"/>
</dbReference>
<keyword evidence="1" id="KW-1133">Transmembrane helix</keyword>
<gene>
    <name evidence="2" type="ORF">TRITD_4Av1G212360</name>
</gene>
<evidence type="ECO:0000313" key="3">
    <source>
        <dbReference type="Proteomes" id="UP000324705"/>
    </source>
</evidence>
<dbReference type="PANTHER" id="PTHR33530">
    <property type="entry name" value="OS01G0147100 PROTEIN"/>
    <property type="match status" value="1"/>
</dbReference>
<proteinExistence type="predicted"/>
<feature type="transmembrane region" description="Helical" evidence="1">
    <location>
        <begin position="51"/>
        <end position="71"/>
    </location>
</feature>
<protein>
    <submittedName>
        <fullName evidence="2">Uncharacterized protein</fullName>
    </submittedName>
</protein>
<keyword evidence="1" id="KW-0472">Membrane</keyword>
<dbReference type="PANTHER" id="PTHR33530:SF15">
    <property type="entry name" value="OS01G0147100 PROTEIN"/>
    <property type="match status" value="1"/>
</dbReference>
<dbReference type="Proteomes" id="UP000324705">
    <property type="component" value="Chromosome 4A"/>
</dbReference>
<reference evidence="2 3" key="1">
    <citation type="submission" date="2017-09" db="EMBL/GenBank/DDBJ databases">
        <authorList>
            <consortium name="International Durum Wheat Genome Sequencing Consortium (IDWGSC)"/>
            <person name="Milanesi L."/>
        </authorList>
    </citation>
    <scope>NUCLEOTIDE SEQUENCE [LARGE SCALE GENOMIC DNA]</scope>
    <source>
        <strain evidence="3">cv. Svevo</strain>
    </source>
</reference>
<keyword evidence="1" id="KW-0812">Transmembrane</keyword>
<dbReference type="AlphaFoldDB" id="A0A9R0SKG3"/>
<name>A0A9R0SKG3_TRITD</name>